<feature type="compositionally biased region" description="Low complexity" evidence="1">
    <location>
        <begin position="245"/>
        <end position="275"/>
    </location>
</feature>
<sequence>MALFFHRTLFSTVSSTSTLSRCPARPRRLIACPATLSEQTAWQVDASLVNLPAAHLAHDHHGSAQSDSKKRRSHVDLSPLSQTKRTQQNTENKRRERERKKSGMAHPRSDLTPEEKKARSDELRRLRQNKRNARIREEKRRAKEHAQAQENPSGVVPLTMMPYTEMEWRRDMGPSSSSASMAGSWRAEETLNRRHVDHSDGGVSSRSLVTANQSIPRPAHRHSPYPEKWPGPRPPSPQFPLRLLPSTPTTSESPSASGSRPSVSPSPFSMSTSSSYRQNPSVHDAGDETPREPNPPTPARAGYPHNILNSAEPSPAPPHSRRDSWSLPQPIIEKKPSVSPFHHPQHHPAPPPAPGPSRSGTAARGPTMSDQGDRPPSVDASSPLRSPSSQGMHGADQHERPNVPVPPPNNQERIALPPINAGGWSPRWNNSPSPLLRSWHSASARHFPLFELGEHVIRRVAPLLGKCPSLALHDAFEHPDTRIFERLHHPMLSHLIADHEHSWRTSPLSVRYMGTIGESIPNADPRDFAYWQAVGSSCWSSERRVPALYAARFPITIDGIGSLGPHIPNTLRAYVVGRRVHGAMALATGTASPFAGSMFHRGLVTDVSSAPSGTSQIFVALEGRQVWLTWPVTPKNSAWRTTRERNDVRAEVSLGRALDELESLHVTILEAGQWLLLRGGTLYATLSLDACGHMVCPVVDMRKVQETEGEMIWEQKLMRDLGGSKAREIDQMQREILGEWEEATDVLTARDEDKRTHVWDMVMRVRGGLNWTRRELQREGRWGV</sequence>
<feature type="region of interest" description="Disordered" evidence="1">
    <location>
        <begin position="196"/>
        <end position="421"/>
    </location>
</feature>
<reference evidence="3" key="1">
    <citation type="journal article" date="2014" name="Proc. Natl. Acad. Sci. U.S.A.">
        <title>Extensive sampling of basidiomycete genomes demonstrates inadequacy of the white-rot/brown-rot paradigm for wood decay fungi.</title>
        <authorList>
            <person name="Riley R."/>
            <person name="Salamov A.A."/>
            <person name="Brown D.W."/>
            <person name="Nagy L.G."/>
            <person name="Floudas D."/>
            <person name="Held B.W."/>
            <person name="Levasseur A."/>
            <person name="Lombard V."/>
            <person name="Morin E."/>
            <person name="Otillar R."/>
            <person name="Lindquist E.A."/>
            <person name="Sun H."/>
            <person name="LaButti K.M."/>
            <person name="Schmutz J."/>
            <person name="Jabbour D."/>
            <person name="Luo H."/>
            <person name="Baker S.E."/>
            <person name="Pisabarro A.G."/>
            <person name="Walton J.D."/>
            <person name="Blanchette R.A."/>
            <person name="Henrissat B."/>
            <person name="Martin F."/>
            <person name="Cullen D."/>
            <person name="Hibbett D.S."/>
            <person name="Grigoriev I.V."/>
        </authorList>
    </citation>
    <scope>NUCLEOTIDE SEQUENCE [LARGE SCALE GENOMIC DNA]</scope>
    <source>
        <strain evidence="3">FD-172 SS1</strain>
    </source>
</reference>
<evidence type="ECO:0000256" key="1">
    <source>
        <dbReference type="SAM" id="MobiDB-lite"/>
    </source>
</evidence>
<dbReference type="InParanoid" id="A0A067MS25"/>
<feature type="compositionally biased region" description="Basic and acidic residues" evidence="1">
    <location>
        <begin position="134"/>
        <end position="147"/>
    </location>
</feature>
<gene>
    <name evidence="2" type="ORF">BOTBODRAFT_143420</name>
</gene>
<name>A0A067MS25_BOTB1</name>
<evidence type="ECO:0000313" key="3">
    <source>
        <dbReference type="Proteomes" id="UP000027195"/>
    </source>
</evidence>
<dbReference type="AlphaFoldDB" id="A0A067MS25"/>
<proteinExistence type="predicted"/>
<evidence type="ECO:0000313" key="2">
    <source>
        <dbReference type="EMBL" id="KDQ18389.1"/>
    </source>
</evidence>
<dbReference type="Proteomes" id="UP000027195">
    <property type="component" value="Unassembled WGS sequence"/>
</dbReference>
<feature type="compositionally biased region" description="Polar residues" evidence="1">
    <location>
        <begin position="202"/>
        <end position="215"/>
    </location>
</feature>
<feature type="compositionally biased region" description="Pro residues" evidence="1">
    <location>
        <begin position="227"/>
        <end position="238"/>
    </location>
</feature>
<feature type="region of interest" description="Disordered" evidence="1">
    <location>
        <begin position="57"/>
        <end position="159"/>
    </location>
</feature>
<dbReference type="HOGENOM" id="CLU_357510_0_0_1"/>
<dbReference type="EMBL" id="KL198021">
    <property type="protein sequence ID" value="KDQ18389.1"/>
    <property type="molecule type" value="Genomic_DNA"/>
</dbReference>
<organism evidence="2 3">
    <name type="scientific">Botryobasidium botryosum (strain FD-172 SS1)</name>
    <dbReference type="NCBI Taxonomy" id="930990"/>
    <lineage>
        <taxon>Eukaryota</taxon>
        <taxon>Fungi</taxon>
        <taxon>Dikarya</taxon>
        <taxon>Basidiomycota</taxon>
        <taxon>Agaricomycotina</taxon>
        <taxon>Agaricomycetes</taxon>
        <taxon>Cantharellales</taxon>
        <taxon>Botryobasidiaceae</taxon>
        <taxon>Botryobasidium</taxon>
    </lineage>
</organism>
<feature type="compositionally biased region" description="Polar residues" evidence="1">
    <location>
        <begin position="79"/>
        <end position="90"/>
    </location>
</feature>
<keyword evidence="3" id="KW-1185">Reference proteome</keyword>
<accession>A0A067MS25</accession>
<feature type="compositionally biased region" description="Polar residues" evidence="1">
    <location>
        <begin position="379"/>
        <end position="391"/>
    </location>
</feature>
<feature type="compositionally biased region" description="Basic and acidic residues" evidence="1">
    <location>
        <begin position="91"/>
        <end position="125"/>
    </location>
</feature>
<protein>
    <submittedName>
        <fullName evidence="2">Uncharacterized protein</fullName>
    </submittedName>
</protein>